<dbReference type="GO" id="GO:0008061">
    <property type="term" value="F:chitin binding"/>
    <property type="evidence" value="ECO:0007669"/>
    <property type="project" value="InterPro"/>
</dbReference>
<proteinExistence type="evidence at transcript level"/>
<dbReference type="PANTHER" id="PTHR11177:SF390">
    <property type="entry name" value="CHITINASE 11"/>
    <property type="match status" value="1"/>
</dbReference>
<reference evidence="7" key="1">
    <citation type="submission" date="2017-11" db="EMBL/GenBank/DDBJ databases">
        <title>The sensing device of the deep-sea amphipod.</title>
        <authorList>
            <person name="Kobayashi H."/>
            <person name="Nagahama T."/>
            <person name="Arai W."/>
            <person name="Sasagawa Y."/>
            <person name="Umeda M."/>
            <person name="Hayashi T."/>
            <person name="Nikaido I."/>
            <person name="Watanabe H."/>
            <person name="Oguri K."/>
            <person name="Kitazato H."/>
            <person name="Fujioka K."/>
            <person name="Kido Y."/>
            <person name="Takami H."/>
        </authorList>
    </citation>
    <scope>NUCLEOTIDE SEQUENCE</scope>
    <source>
        <tissue evidence="7">Whole body</tissue>
    </source>
</reference>
<keyword evidence="2 3" id="KW-0326">Glycosidase</keyword>
<accession>A0A6A7GAS5</accession>
<dbReference type="GO" id="GO:0006032">
    <property type="term" value="P:chitin catabolic process"/>
    <property type="evidence" value="ECO:0007669"/>
    <property type="project" value="TreeGrafter"/>
</dbReference>
<feature type="transmembrane region" description="Helical" evidence="5">
    <location>
        <begin position="9"/>
        <end position="32"/>
    </location>
</feature>
<dbReference type="PROSITE" id="PS01095">
    <property type="entry name" value="GH18_1"/>
    <property type="match status" value="1"/>
</dbReference>
<dbReference type="GO" id="GO:0005576">
    <property type="term" value="C:extracellular region"/>
    <property type="evidence" value="ECO:0007669"/>
    <property type="project" value="TreeGrafter"/>
</dbReference>
<evidence type="ECO:0000256" key="5">
    <source>
        <dbReference type="SAM" id="Phobius"/>
    </source>
</evidence>
<keyword evidence="1 3" id="KW-0378">Hydrolase</keyword>
<dbReference type="SMART" id="SM00636">
    <property type="entry name" value="Glyco_18"/>
    <property type="match status" value="1"/>
</dbReference>
<evidence type="ECO:0000259" key="6">
    <source>
        <dbReference type="PROSITE" id="PS51910"/>
    </source>
</evidence>
<dbReference type="InterPro" id="IPR050314">
    <property type="entry name" value="Glycosyl_Hydrlase_18"/>
</dbReference>
<feature type="domain" description="GH18" evidence="6">
    <location>
        <begin position="118"/>
        <end position="471"/>
    </location>
</feature>
<dbReference type="SUPFAM" id="SSF51445">
    <property type="entry name" value="(Trans)glycosidases"/>
    <property type="match status" value="1"/>
</dbReference>
<comment type="similarity">
    <text evidence="4">Belongs to the glycosyl hydrolase 18 family.</text>
</comment>
<evidence type="ECO:0000313" key="7">
    <source>
        <dbReference type="EMBL" id="LAC27791.1"/>
    </source>
</evidence>
<dbReference type="InterPro" id="IPR001579">
    <property type="entry name" value="Glyco_hydro_18_chit_AS"/>
</dbReference>
<dbReference type="GO" id="GO:0005975">
    <property type="term" value="P:carbohydrate metabolic process"/>
    <property type="evidence" value="ECO:0007669"/>
    <property type="project" value="InterPro"/>
</dbReference>
<dbReference type="InterPro" id="IPR017853">
    <property type="entry name" value="GH"/>
</dbReference>
<evidence type="ECO:0000256" key="3">
    <source>
        <dbReference type="RuleBase" id="RU000489"/>
    </source>
</evidence>
<dbReference type="EMBL" id="IACT01008679">
    <property type="protein sequence ID" value="LAC27791.1"/>
    <property type="molecule type" value="mRNA"/>
</dbReference>
<organism evidence="7">
    <name type="scientific">Hirondellea gigas</name>
    <dbReference type="NCBI Taxonomy" id="1518452"/>
    <lineage>
        <taxon>Eukaryota</taxon>
        <taxon>Metazoa</taxon>
        <taxon>Ecdysozoa</taxon>
        <taxon>Arthropoda</taxon>
        <taxon>Crustacea</taxon>
        <taxon>Multicrustacea</taxon>
        <taxon>Malacostraca</taxon>
        <taxon>Eumalacostraca</taxon>
        <taxon>Peracarida</taxon>
        <taxon>Amphipoda</taxon>
        <taxon>Amphilochidea</taxon>
        <taxon>Lysianassida</taxon>
        <taxon>Lysianassidira</taxon>
        <taxon>Lysianassoidea</taxon>
        <taxon>Lysianassidae</taxon>
        <taxon>Hirondellea</taxon>
    </lineage>
</organism>
<protein>
    <submittedName>
        <fullName evidence="7">Chitotriosidase-1-like</fullName>
    </submittedName>
</protein>
<evidence type="ECO:0000256" key="2">
    <source>
        <dbReference type="ARBA" id="ARBA00023295"/>
    </source>
</evidence>
<keyword evidence="5" id="KW-1133">Transmembrane helix</keyword>
<evidence type="ECO:0000256" key="4">
    <source>
        <dbReference type="RuleBase" id="RU004453"/>
    </source>
</evidence>
<dbReference type="Pfam" id="PF00704">
    <property type="entry name" value="Glyco_hydro_18"/>
    <property type="match status" value="1"/>
</dbReference>
<dbReference type="Gene3D" id="3.10.50.10">
    <property type="match status" value="1"/>
</dbReference>
<dbReference type="Gene3D" id="3.20.20.80">
    <property type="entry name" value="Glycosidases"/>
    <property type="match status" value="1"/>
</dbReference>
<dbReference type="GO" id="GO:0004568">
    <property type="term" value="F:chitinase activity"/>
    <property type="evidence" value="ECO:0007669"/>
    <property type="project" value="UniProtKB-ARBA"/>
</dbReference>
<dbReference type="InterPro" id="IPR011583">
    <property type="entry name" value="Chitinase_II/V-like_cat"/>
</dbReference>
<dbReference type="PROSITE" id="PS51910">
    <property type="entry name" value="GH18_2"/>
    <property type="match status" value="1"/>
</dbReference>
<evidence type="ECO:0000256" key="1">
    <source>
        <dbReference type="ARBA" id="ARBA00022801"/>
    </source>
</evidence>
<dbReference type="AlphaFoldDB" id="A0A6A7GAS5"/>
<sequence length="479" mass="53927">MIDHSKRYLLIFESLLLVLSCVTLYATSLYIWGEDISAADDVNDKPVELHQNEAANLNGPAMHYNNYADNGVKSSIFGSMNTSPKVKLVKKTSFWFRDSTSFWFTHHQRNNSHHSDEFKRVCYYRLPESDSADELQPEDVDPFLCTHIILCVGAGATFANNTIVLDADNYDELIERMVALRQQNPSLLLLLSVMRGFDDLVENRTAVIRTAYNCRLFVQHYDLDGLDLDWEFPNWSPDPQLNQKEKFVMLVEKISTALRLVEPTYLLSIAVTGIEPMLDQCYDLPRLSSNLDFISLMAYDYHMYQWYLPFTGHNAPLYPHSSYHGFLATVNIQWSVQALLKRGVPEHKLMMGIPTYGRSWRLLSPEHQGVGAPAISGGFGEGSITYPAAVEFVASADVAAMDAEARVPYAARDKDWISYENVASAAQKAAFVRSNGLGGVMTFTLNCDDWSPLSSIRFPLHSVIKRVLGVGNNSSHDVP</sequence>
<dbReference type="InterPro" id="IPR029070">
    <property type="entry name" value="Chitinase_insertion_sf"/>
</dbReference>
<keyword evidence="5" id="KW-0472">Membrane</keyword>
<dbReference type="InterPro" id="IPR001223">
    <property type="entry name" value="Glyco_hydro18_cat"/>
</dbReference>
<dbReference type="SUPFAM" id="SSF54556">
    <property type="entry name" value="Chitinase insertion domain"/>
    <property type="match status" value="1"/>
</dbReference>
<keyword evidence="5" id="KW-0812">Transmembrane</keyword>
<dbReference type="PANTHER" id="PTHR11177">
    <property type="entry name" value="CHITINASE"/>
    <property type="match status" value="1"/>
</dbReference>
<name>A0A6A7GAS5_9CRUS</name>